<feature type="domain" description="D-isomer specific 2-hydroxyacid dehydrogenase NAD-binding" evidence="6">
    <location>
        <begin position="111"/>
        <end position="288"/>
    </location>
</feature>
<comment type="caution">
    <text evidence="7">The sequence shown here is derived from an EMBL/GenBank/DDBJ whole genome shotgun (WGS) entry which is preliminary data.</text>
</comment>
<evidence type="ECO:0000313" key="7">
    <source>
        <dbReference type="EMBL" id="NMH60703.1"/>
    </source>
</evidence>
<dbReference type="PROSITE" id="PS00671">
    <property type="entry name" value="D_2_HYDROXYACID_DH_3"/>
    <property type="match status" value="1"/>
</dbReference>
<feature type="domain" description="D-isomer specific 2-hydroxyacid dehydrogenase catalytic" evidence="5">
    <location>
        <begin position="24"/>
        <end position="311"/>
    </location>
</feature>
<dbReference type="PANTHER" id="PTHR43761">
    <property type="entry name" value="D-ISOMER SPECIFIC 2-HYDROXYACID DEHYDROGENASE FAMILY PROTEIN (AFU_ORTHOLOGUE AFUA_1G13630)"/>
    <property type="match status" value="1"/>
</dbReference>
<dbReference type="Proteomes" id="UP000709336">
    <property type="component" value="Unassembled WGS sequence"/>
</dbReference>
<name>A0ABX1R626_9ALTE</name>
<dbReference type="PANTHER" id="PTHR43761:SF1">
    <property type="entry name" value="D-ISOMER SPECIFIC 2-HYDROXYACID DEHYDROGENASE CATALYTIC DOMAIN-CONTAINING PROTEIN-RELATED"/>
    <property type="match status" value="1"/>
</dbReference>
<evidence type="ECO:0000256" key="4">
    <source>
        <dbReference type="RuleBase" id="RU003719"/>
    </source>
</evidence>
<evidence type="ECO:0000256" key="1">
    <source>
        <dbReference type="ARBA" id="ARBA00005854"/>
    </source>
</evidence>
<dbReference type="InterPro" id="IPR036291">
    <property type="entry name" value="NAD(P)-bd_dom_sf"/>
</dbReference>
<organism evidence="7 8">
    <name type="scientific">Alteromonas ponticola</name>
    <dbReference type="NCBI Taxonomy" id="2720613"/>
    <lineage>
        <taxon>Bacteria</taxon>
        <taxon>Pseudomonadati</taxon>
        <taxon>Pseudomonadota</taxon>
        <taxon>Gammaproteobacteria</taxon>
        <taxon>Alteromonadales</taxon>
        <taxon>Alteromonadaceae</taxon>
        <taxon>Alteromonas/Salinimonas group</taxon>
        <taxon>Alteromonas</taxon>
    </lineage>
</organism>
<keyword evidence="8" id="KW-1185">Reference proteome</keyword>
<comment type="similarity">
    <text evidence="1 4">Belongs to the D-isomer specific 2-hydroxyacid dehydrogenase family.</text>
</comment>
<dbReference type="Pfam" id="PF00389">
    <property type="entry name" value="2-Hacid_dh"/>
    <property type="match status" value="1"/>
</dbReference>
<dbReference type="EMBL" id="JAATNW010000006">
    <property type="protein sequence ID" value="NMH60703.1"/>
    <property type="molecule type" value="Genomic_DNA"/>
</dbReference>
<dbReference type="InterPro" id="IPR006139">
    <property type="entry name" value="D-isomer_2_OHA_DH_cat_dom"/>
</dbReference>
<dbReference type="Gene3D" id="3.40.50.720">
    <property type="entry name" value="NAD(P)-binding Rossmann-like Domain"/>
    <property type="match status" value="2"/>
</dbReference>
<proteinExistence type="inferred from homology"/>
<evidence type="ECO:0000259" key="6">
    <source>
        <dbReference type="Pfam" id="PF02826"/>
    </source>
</evidence>
<accession>A0ABX1R626</accession>
<sequence length="313" mass="33975">MQKLTAVILDYASLKPATLDVSVMDSMDVNFVLHEHTSADEVVARIRDAHIVLTNKVQLTVDVLKQARQCRYVGVLATGTNNVDVKWCENNGITVKNVSNYGSAAVAQHALMLMLNLVTSFSAYHSDVRQGRWSESFQFCLSHHPVSLLEGKHAVLVGSGAIGMKVAKLLQGFGAKVTFAARQNADNDSRPDLDTLLPTADIVSLHCPLTPSTQQLMNARRLGLMKSSAFLINTARGELIEETALLAALKQKRLAGAGLDVLSAEPPPPDHPLIQTNLPNLLITPHSAWVANEARQTLFDTAMSHLNAFVKAD</sequence>
<dbReference type="RefSeq" id="WP_169211266.1">
    <property type="nucleotide sequence ID" value="NZ_JAATNW010000006.1"/>
</dbReference>
<dbReference type="InterPro" id="IPR029753">
    <property type="entry name" value="D-isomer_DH_CS"/>
</dbReference>
<evidence type="ECO:0000313" key="8">
    <source>
        <dbReference type="Proteomes" id="UP000709336"/>
    </source>
</evidence>
<dbReference type="InterPro" id="IPR006140">
    <property type="entry name" value="D-isomer_DH_NAD-bd"/>
</dbReference>
<gene>
    <name evidence="7" type="ORF">HCJ96_11765</name>
</gene>
<dbReference type="CDD" id="cd12162">
    <property type="entry name" value="2-Hacid_dh_4"/>
    <property type="match status" value="1"/>
</dbReference>
<dbReference type="SUPFAM" id="SSF51735">
    <property type="entry name" value="NAD(P)-binding Rossmann-fold domains"/>
    <property type="match status" value="1"/>
</dbReference>
<keyword evidence="3" id="KW-0520">NAD</keyword>
<dbReference type="SUPFAM" id="SSF52283">
    <property type="entry name" value="Formate/glycerate dehydrogenase catalytic domain-like"/>
    <property type="match status" value="1"/>
</dbReference>
<dbReference type="Pfam" id="PF02826">
    <property type="entry name" value="2-Hacid_dh_C"/>
    <property type="match status" value="1"/>
</dbReference>
<evidence type="ECO:0000256" key="2">
    <source>
        <dbReference type="ARBA" id="ARBA00023002"/>
    </source>
</evidence>
<evidence type="ECO:0000259" key="5">
    <source>
        <dbReference type="Pfam" id="PF00389"/>
    </source>
</evidence>
<dbReference type="InterPro" id="IPR050418">
    <property type="entry name" value="D-iso_2-hydroxyacid_DH_PdxB"/>
</dbReference>
<reference evidence="7 8" key="1">
    <citation type="submission" date="2020-03" db="EMBL/GenBank/DDBJ databases">
        <title>Alteromonas ponticola sp. nov., isolated from seawater.</title>
        <authorList>
            <person name="Yoon J.-H."/>
            <person name="Kim Y.-O."/>
        </authorList>
    </citation>
    <scope>NUCLEOTIDE SEQUENCE [LARGE SCALE GENOMIC DNA]</scope>
    <source>
        <strain evidence="7 8">MYP5</strain>
    </source>
</reference>
<keyword evidence="2 4" id="KW-0560">Oxidoreductase</keyword>
<protein>
    <submittedName>
        <fullName evidence="7">D-2-hydroxyacid dehydrogenase</fullName>
    </submittedName>
</protein>
<dbReference type="PROSITE" id="PS00670">
    <property type="entry name" value="D_2_HYDROXYACID_DH_2"/>
    <property type="match status" value="1"/>
</dbReference>
<evidence type="ECO:0000256" key="3">
    <source>
        <dbReference type="ARBA" id="ARBA00023027"/>
    </source>
</evidence>